<accession>A0AA35PLZ5</accession>
<dbReference type="AlphaFoldDB" id="A0AA35PLZ5"/>
<evidence type="ECO:0000313" key="5">
    <source>
        <dbReference type="Proteomes" id="UP001178461"/>
    </source>
</evidence>
<keyword evidence="2" id="KW-0812">Transmembrane</keyword>
<gene>
    <name evidence="4" type="ORF">PODLI_1B006847</name>
</gene>
<evidence type="ECO:0000256" key="2">
    <source>
        <dbReference type="SAM" id="Phobius"/>
    </source>
</evidence>
<feature type="chain" id="PRO_5041265859" evidence="3">
    <location>
        <begin position="24"/>
        <end position="249"/>
    </location>
</feature>
<feature type="compositionally biased region" description="Basic and acidic residues" evidence="1">
    <location>
        <begin position="161"/>
        <end position="170"/>
    </location>
</feature>
<sequence length="249" mass="26575">MKCSLLFALLLLLLLRLLPCGETQSTAPAPTEDPLMLNETNGSMCAQWLYGSEPPVVEAFQCAGQPDGAEVKFCCGTCDQMRNCSFEELAKGSPARPTDGGPQQCPASPPVTQLERVTLFTGGVAASLVFYLAVYRTYKIFWRRKRSTREAQEGIELEVTPSDRSHDSSDRSSTLAAPSPAGAEGLQSVRGAPAAASGSPPSVQPQARGSENVTIMWYPTGFVPLRIGPPSASQPNQGGKKTPARSEKK</sequence>
<proteinExistence type="predicted"/>
<dbReference type="Proteomes" id="UP001178461">
    <property type="component" value="Chromosome Z"/>
</dbReference>
<dbReference type="EMBL" id="OX395140">
    <property type="protein sequence ID" value="CAI5793871.1"/>
    <property type="molecule type" value="Genomic_DNA"/>
</dbReference>
<keyword evidence="5" id="KW-1185">Reference proteome</keyword>
<feature type="region of interest" description="Disordered" evidence="1">
    <location>
        <begin position="153"/>
        <end position="211"/>
    </location>
</feature>
<evidence type="ECO:0000256" key="3">
    <source>
        <dbReference type="SAM" id="SignalP"/>
    </source>
</evidence>
<feature type="region of interest" description="Disordered" evidence="1">
    <location>
        <begin position="226"/>
        <end position="249"/>
    </location>
</feature>
<keyword evidence="3" id="KW-0732">Signal</keyword>
<organism evidence="4 5">
    <name type="scientific">Podarcis lilfordi</name>
    <name type="common">Lilford's wall lizard</name>
    <dbReference type="NCBI Taxonomy" id="74358"/>
    <lineage>
        <taxon>Eukaryota</taxon>
        <taxon>Metazoa</taxon>
        <taxon>Chordata</taxon>
        <taxon>Craniata</taxon>
        <taxon>Vertebrata</taxon>
        <taxon>Euteleostomi</taxon>
        <taxon>Lepidosauria</taxon>
        <taxon>Squamata</taxon>
        <taxon>Bifurcata</taxon>
        <taxon>Unidentata</taxon>
        <taxon>Episquamata</taxon>
        <taxon>Laterata</taxon>
        <taxon>Lacertibaenia</taxon>
        <taxon>Lacertidae</taxon>
        <taxon>Podarcis</taxon>
    </lineage>
</organism>
<protein>
    <submittedName>
        <fullName evidence="4">Uncharacterized protein</fullName>
    </submittedName>
</protein>
<keyword evidence="2" id="KW-1133">Transmembrane helix</keyword>
<name>A0AA35PLZ5_9SAUR</name>
<keyword evidence="2" id="KW-0472">Membrane</keyword>
<feature type="signal peptide" evidence="3">
    <location>
        <begin position="1"/>
        <end position="23"/>
    </location>
</feature>
<reference evidence="4" key="1">
    <citation type="submission" date="2022-12" db="EMBL/GenBank/DDBJ databases">
        <authorList>
            <person name="Alioto T."/>
            <person name="Alioto T."/>
            <person name="Gomez Garrido J."/>
        </authorList>
    </citation>
    <scope>NUCLEOTIDE SEQUENCE</scope>
</reference>
<feature type="transmembrane region" description="Helical" evidence="2">
    <location>
        <begin position="117"/>
        <end position="138"/>
    </location>
</feature>
<evidence type="ECO:0000256" key="1">
    <source>
        <dbReference type="SAM" id="MobiDB-lite"/>
    </source>
</evidence>
<evidence type="ECO:0000313" key="4">
    <source>
        <dbReference type="EMBL" id="CAI5793871.1"/>
    </source>
</evidence>
<feature type="compositionally biased region" description="Low complexity" evidence="1">
    <location>
        <begin position="188"/>
        <end position="207"/>
    </location>
</feature>